<reference evidence="5" key="1">
    <citation type="submission" date="2025-08" db="UniProtKB">
        <authorList>
            <consortium name="RefSeq"/>
        </authorList>
    </citation>
    <scope>IDENTIFICATION</scope>
    <source>
        <tissue evidence="5">Whole organism</tissue>
    </source>
</reference>
<proteinExistence type="predicted"/>
<dbReference type="Pfam" id="PF00089">
    <property type="entry name" value="Trypsin"/>
    <property type="match status" value="1"/>
</dbReference>
<dbReference type="PROSITE" id="PS50240">
    <property type="entry name" value="TRYPSIN_DOM"/>
    <property type="match status" value="1"/>
</dbReference>
<dbReference type="SMART" id="SM00020">
    <property type="entry name" value="Tryp_SPc"/>
    <property type="match status" value="1"/>
</dbReference>
<feature type="signal peptide" evidence="2">
    <location>
        <begin position="1"/>
        <end position="18"/>
    </location>
</feature>
<dbReference type="SUPFAM" id="SSF50494">
    <property type="entry name" value="Trypsin-like serine proteases"/>
    <property type="match status" value="1"/>
</dbReference>
<dbReference type="InterPro" id="IPR001314">
    <property type="entry name" value="Peptidase_S1A"/>
</dbReference>
<dbReference type="GO" id="GO:0006508">
    <property type="term" value="P:proteolysis"/>
    <property type="evidence" value="ECO:0007669"/>
    <property type="project" value="InterPro"/>
</dbReference>
<dbReference type="Gene3D" id="2.40.10.10">
    <property type="entry name" value="Trypsin-like serine proteases"/>
    <property type="match status" value="2"/>
</dbReference>
<name>A0A6J1TL91_FRAOC</name>
<sequence>MKTLSLSCLLVLGWAVSAEPLLKAGIPLLPTLEEQRLLLSEARAHPDSLHRLPSPVGVVGRPQQQHGGRAPRSLAELKVNRTRSSYVRADPAVPRAPREPQPASAGRVSAGLRIINGNKAVLGQFPWQAGILADFGAGGKAWCGGSIVHSLWILTAAHCVDDQADSYTISVGSLGSEEGSEPSRIVFKKLNEFYQHPAYNPYFIDNDVALMKVPTHITFNAWCAPVRLPSWSMAADMMVGKTGTVSGWGKTTDADKWISKDLMYVENTIDDGKACFDTYGNSYIPNKICVKTTDKRSFCSGDSGGAFTIVEQDGAHTQLGIVSFGARAGCEKGYPTAYTRVASFLDFIGDTTNIAIRD</sequence>
<dbReference type="InterPro" id="IPR001254">
    <property type="entry name" value="Trypsin_dom"/>
</dbReference>
<accession>A0A6J1TL91</accession>
<keyword evidence="2" id="KW-0732">Signal</keyword>
<organism evidence="4 5">
    <name type="scientific">Frankliniella occidentalis</name>
    <name type="common">Western flower thrips</name>
    <name type="synonym">Euthrips occidentalis</name>
    <dbReference type="NCBI Taxonomy" id="133901"/>
    <lineage>
        <taxon>Eukaryota</taxon>
        <taxon>Metazoa</taxon>
        <taxon>Ecdysozoa</taxon>
        <taxon>Arthropoda</taxon>
        <taxon>Hexapoda</taxon>
        <taxon>Insecta</taxon>
        <taxon>Pterygota</taxon>
        <taxon>Neoptera</taxon>
        <taxon>Paraneoptera</taxon>
        <taxon>Thysanoptera</taxon>
        <taxon>Terebrantia</taxon>
        <taxon>Thripoidea</taxon>
        <taxon>Thripidae</taxon>
        <taxon>Frankliniella</taxon>
    </lineage>
</organism>
<dbReference type="InterPro" id="IPR009003">
    <property type="entry name" value="Peptidase_S1_PA"/>
</dbReference>
<feature type="chain" id="PRO_5026760753" evidence="2">
    <location>
        <begin position="19"/>
        <end position="358"/>
    </location>
</feature>
<dbReference type="PRINTS" id="PR00722">
    <property type="entry name" value="CHYMOTRYPSIN"/>
</dbReference>
<dbReference type="RefSeq" id="XP_026294113.1">
    <property type="nucleotide sequence ID" value="XM_026438328.2"/>
</dbReference>
<evidence type="ECO:0000256" key="2">
    <source>
        <dbReference type="SAM" id="SignalP"/>
    </source>
</evidence>
<dbReference type="Proteomes" id="UP000504606">
    <property type="component" value="Unplaced"/>
</dbReference>
<keyword evidence="1" id="KW-1015">Disulfide bond</keyword>
<dbReference type="AlphaFoldDB" id="A0A6J1TL91"/>
<dbReference type="GeneID" id="113218124"/>
<dbReference type="InterPro" id="IPR018114">
    <property type="entry name" value="TRYPSIN_HIS"/>
</dbReference>
<dbReference type="InterPro" id="IPR043504">
    <property type="entry name" value="Peptidase_S1_PA_chymotrypsin"/>
</dbReference>
<evidence type="ECO:0000313" key="4">
    <source>
        <dbReference type="Proteomes" id="UP000504606"/>
    </source>
</evidence>
<gene>
    <name evidence="5" type="primary">LOC113218124</name>
</gene>
<evidence type="ECO:0000259" key="3">
    <source>
        <dbReference type="PROSITE" id="PS50240"/>
    </source>
</evidence>
<dbReference type="PROSITE" id="PS00134">
    <property type="entry name" value="TRYPSIN_HIS"/>
    <property type="match status" value="1"/>
</dbReference>
<evidence type="ECO:0000256" key="1">
    <source>
        <dbReference type="ARBA" id="ARBA00023157"/>
    </source>
</evidence>
<feature type="domain" description="Peptidase S1" evidence="3">
    <location>
        <begin position="114"/>
        <end position="353"/>
    </location>
</feature>
<dbReference type="OrthoDB" id="5565075at2759"/>
<protein>
    <submittedName>
        <fullName evidence="5">Brachyurin</fullName>
    </submittedName>
</protein>
<dbReference type="CDD" id="cd00190">
    <property type="entry name" value="Tryp_SPc"/>
    <property type="match status" value="1"/>
</dbReference>
<keyword evidence="4" id="KW-1185">Reference proteome</keyword>
<dbReference type="KEGG" id="foc:113218124"/>
<dbReference type="PANTHER" id="PTHR24252">
    <property type="entry name" value="ACROSIN-RELATED"/>
    <property type="match status" value="1"/>
</dbReference>
<dbReference type="FunFam" id="2.40.10.10:FF:000068">
    <property type="entry name" value="transmembrane protease serine 2"/>
    <property type="match status" value="1"/>
</dbReference>
<dbReference type="GO" id="GO:0004252">
    <property type="term" value="F:serine-type endopeptidase activity"/>
    <property type="evidence" value="ECO:0007669"/>
    <property type="project" value="InterPro"/>
</dbReference>
<evidence type="ECO:0000313" key="5">
    <source>
        <dbReference type="RefSeq" id="XP_026294113.1"/>
    </source>
</evidence>
<dbReference type="PANTHER" id="PTHR24252:SF7">
    <property type="entry name" value="HYALIN"/>
    <property type="match status" value="1"/>
</dbReference>